<dbReference type="InterPro" id="IPR028098">
    <property type="entry name" value="Glyco_trans_4-like_N"/>
</dbReference>
<dbReference type="InterPro" id="IPR001296">
    <property type="entry name" value="Glyco_trans_1"/>
</dbReference>
<protein>
    <submittedName>
        <fullName evidence="5">Glycosyltransferase family 4 protein</fullName>
    </submittedName>
</protein>
<evidence type="ECO:0000259" key="3">
    <source>
        <dbReference type="Pfam" id="PF00534"/>
    </source>
</evidence>
<dbReference type="Pfam" id="PF13439">
    <property type="entry name" value="Glyco_transf_4"/>
    <property type="match status" value="1"/>
</dbReference>
<keyword evidence="2" id="KW-0808">Transferase</keyword>
<dbReference type="CDD" id="cd03801">
    <property type="entry name" value="GT4_PimA-like"/>
    <property type="match status" value="1"/>
</dbReference>
<reference evidence="6" key="1">
    <citation type="journal article" date="2019" name="Int. J. Syst. Evol. Microbiol.">
        <title>The Global Catalogue of Microorganisms (GCM) 10K type strain sequencing project: providing services to taxonomists for standard genome sequencing and annotation.</title>
        <authorList>
            <consortium name="The Broad Institute Genomics Platform"/>
            <consortium name="The Broad Institute Genome Sequencing Center for Infectious Disease"/>
            <person name="Wu L."/>
            <person name="Ma J."/>
        </authorList>
    </citation>
    <scope>NUCLEOTIDE SEQUENCE [LARGE SCALE GENOMIC DNA]</scope>
    <source>
        <strain evidence="6">JCM 16953</strain>
    </source>
</reference>
<sequence>MRVLQLVTQDRGGPVDHAAEVAAELARLGHDSHLVGPPGAYLAHAARLGVSTHPAAMNGKGDVAGARAVAAVVAAVRPDVVHLQDRRAGLVGRVLATGRRIPSVYTLHGVPDELAPLVSGNLAIAPGRIRHRWAYLFLERLLARAPRSVVVTPCAALAVYARDHVRIPGDRVRAVPNGVGPAWLATGPARPEHPHPRATWLGVMQPVKRVPELVRAAARVPGLQLQLVGDGPERGLVEQAVAATGTGRTVRLAGYRSDPAPYLRDTDMFVLPSAAEACPMAMLQAMACGVPVIASRVGGVPEIVRSGVDGLLVDPGADDQLVAALALLAEDVRLRQRLGDAGRARVASHFGIEHTVRSLLTIYEELAG</sequence>
<dbReference type="Gene3D" id="3.40.50.2000">
    <property type="entry name" value="Glycogen Phosphorylase B"/>
    <property type="match status" value="2"/>
</dbReference>
<dbReference type="Pfam" id="PF00534">
    <property type="entry name" value="Glycos_transf_1"/>
    <property type="match status" value="1"/>
</dbReference>
<evidence type="ECO:0000313" key="6">
    <source>
        <dbReference type="Proteomes" id="UP001501821"/>
    </source>
</evidence>
<evidence type="ECO:0000256" key="1">
    <source>
        <dbReference type="ARBA" id="ARBA00022676"/>
    </source>
</evidence>
<gene>
    <name evidence="5" type="ORF">GCM10022242_26990</name>
</gene>
<evidence type="ECO:0000259" key="4">
    <source>
        <dbReference type="Pfam" id="PF13439"/>
    </source>
</evidence>
<keyword evidence="6" id="KW-1185">Reference proteome</keyword>
<keyword evidence="1" id="KW-0328">Glycosyltransferase</keyword>
<dbReference type="Proteomes" id="UP001501821">
    <property type="component" value="Unassembled WGS sequence"/>
</dbReference>
<feature type="domain" description="Glycosyl transferase family 1" evidence="3">
    <location>
        <begin position="201"/>
        <end position="344"/>
    </location>
</feature>
<proteinExistence type="predicted"/>
<dbReference type="PANTHER" id="PTHR12526">
    <property type="entry name" value="GLYCOSYLTRANSFERASE"/>
    <property type="match status" value="1"/>
</dbReference>
<evidence type="ECO:0000313" key="5">
    <source>
        <dbReference type="EMBL" id="GAA3824136.1"/>
    </source>
</evidence>
<evidence type="ECO:0000256" key="2">
    <source>
        <dbReference type="ARBA" id="ARBA00022679"/>
    </source>
</evidence>
<dbReference type="EMBL" id="BAABAH010000009">
    <property type="protein sequence ID" value="GAA3824136.1"/>
    <property type="molecule type" value="Genomic_DNA"/>
</dbReference>
<dbReference type="RefSeq" id="WP_344776257.1">
    <property type="nucleotide sequence ID" value="NZ_BAABAH010000009.1"/>
</dbReference>
<organism evidence="5 6">
    <name type="scientific">Nocardioides panacisoli</name>
    <dbReference type="NCBI Taxonomy" id="627624"/>
    <lineage>
        <taxon>Bacteria</taxon>
        <taxon>Bacillati</taxon>
        <taxon>Actinomycetota</taxon>
        <taxon>Actinomycetes</taxon>
        <taxon>Propionibacteriales</taxon>
        <taxon>Nocardioidaceae</taxon>
        <taxon>Nocardioides</taxon>
    </lineage>
</organism>
<feature type="domain" description="Glycosyltransferase subfamily 4-like N-terminal" evidence="4">
    <location>
        <begin position="12"/>
        <end position="179"/>
    </location>
</feature>
<accession>A0ABP7IQH6</accession>
<dbReference type="SUPFAM" id="SSF53756">
    <property type="entry name" value="UDP-Glycosyltransferase/glycogen phosphorylase"/>
    <property type="match status" value="1"/>
</dbReference>
<comment type="caution">
    <text evidence="5">The sequence shown here is derived from an EMBL/GenBank/DDBJ whole genome shotgun (WGS) entry which is preliminary data.</text>
</comment>
<name>A0ABP7IQH6_9ACTN</name>